<gene>
    <name evidence="1" type="ORF">Ari01nite_91490</name>
</gene>
<organism evidence="1 2">
    <name type="scientific">Paractinoplanes rishiriensis</name>
    <dbReference type="NCBI Taxonomy" id="1050105"/>
    <lineage>
        <taxon>Bacteria</taxon>
        <taxon>Bacillati</taxon>
        <taxon>Actinomycetota</taxon>
        <taxon>Actinomycetes</taxon>
        <taxon>Micromonosporales</taxon>
        <taxon>Micromonosporaceae</taxon>
        <taxon>Paractinoplanes</taxon>
    </lineage>
</organism>
<name>A0A919K8J1_9ACTN</name>
<proteinExistence type="predicted"/>
<sequence length="72" mass="8463">MYPVCTFQEADYRFGAGPLRMTIEYVDWSHPVQYDSETWYEIVGVEQTETGREVGRRRALVRARQLPSRPLP</sequence>
<evidence type="ECO:0000313" key="1">
    <source>
        <dbReference type="EMBL" id="GIF01685.1"/>
    </source>
</evidence>
<dbReference type="Proteomes" id="UP000636960">
    <property type="component" value="Unassembled WGS sequence"/>
</dbReference>
<evidence type="ECO:0000313" key="2">
    <source>
        <dbReference type="Proteomes" id="UP000636960"/>
    </source>
</evidence>
<dbReference type="EMBL" id="BOMV01000110">
    <property type="protein sequence ID" value="GIF01685.1"/>
    <property type="molecule type" value="Genomic_DNA"/>
</dbReference>
<dbReference type="AlphaFoldDB" id="A0A919K8J1"/>
<accession>A0A919K8J1</accession>
<reference evidence="1" key="1">
    <citation type="submission" date="2021-01" db="EMBL/GenBank/DDBJ databases">
        <title>Whole genome shotgun sequence of Actinoplanes rishiriensis NBRC 108556.</title>
        <authorList>
            <person name="Komaki H."/>
            <person name="Tamura T."/>
        </authorList>
    </citation>
    <scope>NUCLEOTIDE SEQUENCE</scope>
    <source>
        <strain evidence="1">NBRC 108556</strain>
    </source>
</reference>
<protein>
    <submittedName>
        <fullName evidence="1">Uncharacterized protein</fullName>
    </submittedName>
</protein>
<keyword evidence="2" id="KW-1185">Reference proteome</keyword>
<comment type="caution">
    <text evidence="1">The sequence shown here is derived from an EMBL/GenBank/DDBJ whole genome shotgun (WGS) entry which is preliminary data.</text>
</comment>